<evidence type="ECO:0000256" key="3">
    <source>
        <dbReference type="ARBA" id="ARBA00022448"/>
    </source>
</evidence>
<dbReference type="Pfam" id="PF06800">
    <property type="entry name" value="Sugar_transport"/>
    <property type="match status" value="1"/>
</dbReference>
<evidence type="ECO:0000256" key="6">
    <source>
        <dbReference type="ARBA" id="ARBA00022989"/>
    </source>
</evidence>
<gene>
    <name evidence="8" type="ORF">DM298_03910</name>
</gene>
<dbReference type="GO" id="GO:0015144">
    <property type="term" value="F:carbohydrate transmembrane transporter activity"/>
    <property type="evidence" value="ECO:0007669"/>
    <property type="project" value="InterPro"/>
</dbReference>
<keyword evidence="5" id="KW-0812">Transmembrane</keyword>
<dbReference type="GO" id="GO:0005886">
    <property type="term" value="C:plasma membrane"/>
    <property type="evidence" value="ECO:0007669"/>
    <property type="project" value="UniProtKB-SubCell"/>
</dbReference>
<evidence type="ECO:0000256" key="1">
    <source>
        <dbReference type="ARBA" id="ARBA00004651"/>
    </source>
</evidence>
<evidence type="ECO:0000256" key="5">
    <source>
        <dbReference type="ARBA" id="ARBA00022692"/>
    </source>
</evidence>
<evidence type="ECO:0000313" key="8">
    <source>
        <dbReference type="EMBL" id="QDD70113.1"/>
    </source>
</evidence>
<accession>A0A413DF86</accession>
<name>A0A413DF86_LACAM</name>
<comment type="subcellular location">
    <subcellularLocation>
        <location evidence="1">Cell membrane</location>
        <topology evidence="1">Multi-pass membrane protein</topology>
    </subcellularLocation>
</comment>
<keyword evidence="4" id="KW-0762">Sugar transport</keyword>
<protein>
    <submittedName>
        <fullName evidence="8">Uncharacterized protein</fullName>
    </submittedName>
</protein>
<reference evidence="8 9" key="1">
    <citation type="submission" date="2018-06" db="EMBL/GenBank/DDBJ databases">
        <title>Complete genome sequnece of Lactobacillus amylovorus PMRA3.</title>
        <authorList>
            <person name="Nam Y.-D."/>
            <person name="Chung W.-H."/>
            <person name="Park Y.S."/>
            <person name="Kang J."/>
        </authorList>
    </citation>
    <scope>NUCLEOTIDE SEQUENCE [LARGE SCALE GENOMIC DNA]</scope>
    <source>
        <strain evidence="8 9">PMRA3</strain>
    </source>
</reference>
<proteinExistence type="inferred from homology"/>
<evidence type="ECO:0000256" key="4">
    <source>
        <dbReference type="ARBA" id="ARBA00022597"/>
    </source>
</evidence>
<dbReference type="InterPro" id="IPR010651">
    <property type="entry name" value="Sugar_transport"/>
</dbReference>
<dbReference type="EMBL" id="CP029754">
    <property type="protein sequence ID" value="QDD70113.1"/>
    <property type="molecule type" value="Genomic_DNA"/>
</dbReference>
<comment type="similarity">
    <text evidence="2">Belongs to the GRP transporter (TC 2.A.7.5) family.</text>
</comment>
<keyword evidence="7" id="KW-0472">Membrane</keyword>
<organism evidence="8 9">
    <name type="scientific">Lactobacillus amylovorus</name>
    <dbReference type="NCBI Taxonomy" id="1604"/>
    <lineage>
        <taxon>Bacteria</taxon>
        <taxon>Bacillati</taxon>
        <taxon>Bacillota</taxon>
        <taxon>Bacilli</taxon>
        <taxon>Lactobacillales</taxon>
        <taxon>Lactobacillaceae</taxon>
        <taxon>Lactobacillus</taxon>
    </lineage>
</organism>
<evidence type="ECO:0000256" key="7">
    <source>
        <dbReference type="ARBA" id="ARBA00023136"/>
    </source>
</evidence>
<keyword evidence="3" id="KW-0813">Transport</keyword>
<evidence type="ECO:0000256" key="2">
    <source>
        <dbReference type="ARBA" id="ARBA00006117"/>
    </source>
</evidence>
<dbReference type="AlphaFoldDB" id="A0A413DF86"/>
<sequence length="47" mass="5176">MPVSGGIWFLHEEKSKREMTYIVIGLIFIVGGSILTGLPSKIRKEGS</sequence>
<dbReference type="Proteomes" id="UP000312326">
    <property type="component" value="Chromosome"/>
</dbReference>
<evidence type="ECO:0000313" key="9">
    <source>
        <dbReference type="Proteomes" id="UP000312326"/>
    </source>
</evidence>
<keyword evidence="6" id="KW-1133">Transmembrane helix</keyword>